<evidence type="ECO:0000256" key="9">
    <source>
        <dbReference type="ARBA" id="ARBA00023315"/>
    </source>
</evidence>
<feature type="binding site" evidence="10">
    <location>
        <begin position="295"/>
        <end position="298"/>
    </location>
    <ligand>
        <name>succinyl-CoA</name>
        <dbReference type="ChEBI" id="CHEBI:57292"/>
    </ligand>
</feature>
<feature type="binding site" evidence="10">
    <location>
        <position position="206"/>
    </location>
    <ligand>
        <name>succinyl-CoA</name>
        <dbReference type="ChEBI" id="CHEBI:57292"/>
    </ligand>
</feature>
<dbReference type="GO" id="GO:0000287">
    <property type="term" value="F:magnesium ion binding"/>
    <property type="evidence" value="ECO:0007669"/>
    <property type="project" value="UniProtKB-UniRule"/>
</dbReference>
<feature type="binding site" evidence="10">
    <location>
        <begin position="262"/>
        <end position="263"/>
    </location>
    <ligand>
        <name>succinyl-CoA</name>
        <dbReference type="ChEBI" id="CHEBI:57292"/>
    </ligand>
</feature>
<feature type="active site" description="Acyl-anhydride intermediate" evidence="10">
    <location>
        <position position="204"/>
    </location>
</feature>
<dbReference type="InterPro" id="IPR019875">
    <property type="entry name" value="DapD_actinobacteria"/>
</dbReference>
<evidence type="ECO:0000256" key="11">
    <source>
        <dbReference type="SAM" id="MobiDB-lite"/>
    </source>
</evidence>
<dbReference type="FunFam" id="2.160.10.10:FF:000009">
    <property type="entry name" value="2,3,4,5-tetrahydropyridine-2,6-dicarboxylate N-succinyltransferase"/>
    <property type="match status" value="1"/>
</dbReference>
<evidence type="ECO:0000256" key="5">
    <source>
        <dbReference type="ARBA" id="ARBA00022723"/>
    </source>
</evidence>
<feature type="binding site" evidence="10">
    <location>
        <position position="270"/>
    </location>
    <ligand>
        <name>succinyl-CoA</name>
        <dbReference type="ChEBI" id="CHEBI:57292"/>
    </ligand>
</feature>
<evidence type="ECO:0000256" key="2">
    <source>
        <dbReference type="ARBA" id="ARBA00022490"/>
    </source>
</evidence>
<organism evidence="13 14">
    <name type="scientific">Nonomuraea wenchangensis</name>
    <dbReference type="NCBI Taxonomy" id="568860"/>
    <lineage>
        <taxon>Bacteria</taxon>
        <taxon>Bacillati</taxon>
        <taxon>Actinomycetota</taxon>
        <taxon>Actinomycetes</taxon>
        <taxon>Streptosporangiales</taxon>
        <taxon>Streptosporangiaceae</taxon>
        <taxon>Nonomuraea</taxon>
    </lineage>
</organism>
<keyword evidence="5 10" id="KW-0479">Metal-binding</keyword>
<dbReference type="Gene3D" id="3.30.70.2010">
    <property type="match status" value="1"/>
</dbReference>
<gene>
    <name evidence="10" type="primary">dapD</name>
    <name evidence="13" type="ORF">SAMN05421811_101331</name>
</gene>
<dbReference type="NCBIfam" id="TIGR03535">
    <property type="entry name" value="DapD_actino"/>
    <property type="match status" value="1"/>
</dbReference>
<dbReference type="InterPro" id="IPR011004">
    <property type="entry name" value="Trimer_LpxA-like_sf"/>
</dbReference>
<comment type="subunit">
    <text evidence="1 10">Homotrimer.</text>
</comment>
<evidence type="ECO:0000256" key="1">
    <source>
        <dbReference type="ARBA" id="ARBA00011233"/>
    </source>
</evidence>
<feature type="binding site" evidence="10">
    <location>
        <position position="171"/>
    </location>
    <ligand>
        <name>Mg(2+)</name>
        <dbReference type="ChEBI" id="CHEBI:18420"/>
        <label>1</label>
        <note>ligand shared between trimeric partners</note>
    </ligand>
</feature>
<evidence type="ECO:0000256" key="6">
    <source>
        <dbReference type="ARBA" id="ARBA00022842"/>
    </source>
</evidence>
<dbReference type="AlphaFoldDB" id="A0A1H9ZAA0"/>
<dbReference type="HAMAP" id="MF_02122">
    <property type="entry name" value="DapD_type2"/>
    <property type="match status" value="1"/>
</dbReference>
<keyword evidence="8 10" id="KW-0457">Lysine biosynthesis</keyword>
<dbReference type="Gene3D" id="3.30.60.70">
    <property type="entry name" value="Trimeric LpxA-like enzymes"/>
    <property type="match status" value="1"/>
</dbReference>
<protein>
    <recommendedName>
        <fullName evidence="10">2,3,4,5-tetrahydropyridine-2,6-dicarboxylate N-succinyltransferase</fullName>
        <ecNumber evidence="10">2.3.1.117</ecNumber>
    </recommendedName>
    <alternativeName>
        <fullName evidence="10">Tetrahydrodipicolinate N-succinyltransferase</fullName>
        <shortName evidence="10">THDP succinyltransferase</shortName>
        <shortName evidence="10">THP succinyltransferase</shortName>
    </alternativeName>
    <alternativeName>
        <fullName evidence="10">Tetrahydropicolinate succinylase</fullName>
    </alternativeName>
</protein>
<dbReference type="InterPro" id="IPR032784">
    <property type="entry name" value="THDPS_M"/>
</dbReference>
<comment type="pathway">
    <text evidence="10">Amino-acid biosynthesis; L-lysine biosynthesis via DAP pathway; LL-2,6-diaminopimelate from (S)-tetrahydrodipicolinate (succinylase route): step 1/3.</text>
</comment>
<proteinExistence type="inferred from homology"/>
<feature type="binding site" evidence="10">
    <location>
        <position position="188"/>
    </location>
    <ligand>
        <name>Mg(2+)</name>
        <dbReference type="ChEBI" id="CHEBI:18420"/>
        <label>2</label>
        <note>ligand shared between trimeric partners</note>
    </ligand>
</feature>
<feature type="domain" description="2,3,4,5-tetrahydropyridine-2,6-dicarboxylate N-succinyltransferase middle" evidence="12">
    <location>
        <begin position="114"/>
        <end position="155"/>
    </location>
</feature>
<keyword evidence="9 10" id="KW-0012">Acyltransferase</keyword>
<dbReference type="UniPathway" id="UPA00034">
    <property type="reaction ID" value="UER00019"/>
</dbReference>
<dbReference type="RefSeq" id="WP_091075918.1">
    <property type="nucleotide sequence ID" value="NZ_FOHX01000001.1"/>
</dbReference>
<comment type="catalytic activity">
    <reaction evidence="10">
        <text>(S)-2,3,4,5-tetrahydrodipicolinate + succinyl-CoA + H2O = (S)-2-succinylamino-6-oxoheptanedioate + CoA</text>
        <dbReference type="Rhea" id="RHEA:17325"/>
        <dbReference type="ChEBI" id="CHEBI:15377"/>
        <dbReference type="ChEBI" id="CHEBI:15685"/>
        <dbReference type="ChEBI" id="CHEBI:16845"/>
        <dbReference type="ChEBI" id="CHEBI:57287"/>
        <dbReference type="ChEBI" id="CHEBI:57292"/>
        <dbReference type="EC" id="2.3.1.117"/>
    </reaction>
</comment>
<sequence>MTAIDPTSTGAHGVGLATIADDGTVLDTWFPSPALGEAPFSGTERLSDDEAGELSSLTGPDPARGVEVVAVRTGIPKLSEAPVDAHDVYLRLHLLSCRLIQPHGANLDGVFGLLANVVWTSHGPCPVPDFEQTRLRLRLHARGPVTVYGVDKFPRMVDYVLPSGVRVADADRVRLGAHLASGTTVMHEGFVNYNAGTLGSSMVEGRISAGVVVGDGSDVGGGASIMGTLSGGGKHVISVGERCLLGANAGIGISLGDDCVVEAGLYVTAGTKVALPDGKVVKAAELSGADGILLRRNSRTGAVEAVPRTGTGIELNAALHAN</sequence>
<keyword evidence="7 10" id="KW-0220">Diaminopimelate biosynthesis</keyword>
<dbReference type="GO" id="GO:0008666">
    <property type="term" value="F:2,3,4,5-tetrahydropyridine-2,6-dicarboxylate N-succinyltransferase activity"/>
    <property type="evidence" value="ECO:0007669"/>
    <property type="project" value="UniProtKB-UniRule"/>
</dbReference>
<reference evidence="13 14" key="1">
    <citation type="submission" date="2016-10" db="EMBL/GenBank/DDBJ databases">
        <authorList>
            <person name="de Groot N.N."/>
        </authorList>
    </citation>
    <scope>NUCLEOTIDE SEQUENCE [LARGE SCALE GENOMIC DNA]</scope>
    <source>
        <strain evidence="13 14">CGMCC 4.5598</strain>
    </source>
</reference>
<keyword evidence="6 10" id="KW-0460">Magnesium</keyword>
<evidence type="ECO:0000256" key="4">
    <source>
        <dbReference type="ARBA" id="ARBA00022679"/>
    </source>
</evidence>
<evidence type="ECO:0000256" key="10">
    <source>
        <dbReference type="HAMAP-Rule" id="MF_02122"/>
    </source>
</evidence>
<feature type="binding site" evidence="10">
    <location>
        <position position="247"/>
    </location>
    <ligand>
        <name>succinyl-CoA</name>
        <dbReference type="ChEBI" id="CHEBI:57292"/>
    </ligand>
</feature>
<dbReference type="InterPro" id="IPR001451">
    <property type="entry name" value="Hexapep"/>
</dbReference>
<evidence type="ECO:0000256" key="3">
    <source>
        <dbReference type="ARBA" id="ARBA00022605"/>
    </source>
</evidence>
<dbReference type="Pfam" id="PF14602">
    <property type="entry name" value="Hexapep_2"/>
    <property type="match status" value="1"/>
</dbReference>
<dbReference type="Gene3D" id="2.160.10.10">
    <property type="entry name" value="Hexapeptide repeat proteins"/>
    <property type="match status" value="1"/>
</dbReference>
<evidence type="ECO:0000313" key="14">
    <source>
        <dbReference type="Proteomes" id="UP000199361"/>
    </source>
</evidence>
<comment type="similarity">
    <text evidence="10">Belongs to the type 2 tetrahydrodipicolinate N-succinyltransferase family.</text>
</comment>
<dbReference type="OrthoDB" id="9782799at2"/>
<dbReference type="EC" id="2.3.1.117" evidence="10"/>
<evidence type="ECO:0000259" key="12">
    <source>
        <dbReference type="Pfam" id="PF14789"/>
    </source>
</evidence>
<evidence type="ECO:0000313" key="13">
    <source>
        <dbReference type="EMBL" id="SES78448.1"/>
    </source>
</evidence>
<evidence type="ECO:0000256" key="8">
    <source>
        <dbReference type="ARBA" id="ARBA00023154"/>
    </source>
</evidence>
<dbReference type="GO" id="GO:0009089">
    <property type="term" value="P:lysine biosynthetic process via diaminopimelate"/>
    <property type="evidence" value="ECO:0007669"/>
    <property type="project" value="UniProtKB-UniRule"/>
</dbReference>
<comment type="subcellular location">
    <subcellularLocation>
        <location evidence="10">Cytoplasm</location>
    </subcellularLocation>
</comment>
<dbReference type="Pfam" id="PF14789">
    <property type="entry name" value="THDPS_M"/>
    <property type="match status" value="1"/>
</dbReference>
<dbReference type="Proteomes" id="UP000199361">
    <property type="component" value="Unassembled WGS sequence"/>
</dbReference>
<feature type="binding site" evidence="10">
    <location>
        <position position="221"/>
    </location>
    <ligand>
        <name>succinyl-CoA</name>
        <dbReference type="ChEBI" id="CHEBI:57292"/>
    </ligand>
</feature>
<comment type="function">
    <text evidence="10">Catalyzes the conversion of the cyclic tetrahydrodipicolinate (THDP) into the acyclic N-succinyl-L-2-amino-6-oxopimelate using succinyl-CoA.</text>
</comment>
<feature type="binding site" evidence="10">
    <location>
        <position position="224"/>
    </location>
    <ligand>
        <name>succinyl-CoA</name>
        <dbReference type="ChEBI" id="CHEBI:57292"/>
    </ligand>
</feature>
<keyword evidence="3 10" id="KW-0028">Amino-acid biosynthesis</keyword>
<feature type="binding site" evidence="10">
    <location>
        <position position="282"/>
    </location>
    <ligand>
        <name>succinyl-CoA</name>
        <dbReference type="ChEBI" id="CHEBI:57292"/>
    </ligand>
</feature>
<evidence type="ECO:0000256" key="7">
    <source>
        <dbReference type="ARBA" id="ARBA00022915"/>
    </source>
</evidence>
<name>A0A1H9ZAA0_9ACTN</name>
<keyword evidence="4 10" id="KW-0808">Transferase</keyword>
<dbReference type="EMBL" id="FOHX01000001">
    <property type="protein sequence ID" value="SES78448.1"/>
    <property type="molecule type" value="Genomic_DNA"/>
</dbReference>
<dbReference type="CDD" id="cd04649">
    <property type="entry name" value="LbH_THP_succinylT_putative"/>
    <property type="match status" value="1"/>
</dbReference>
<dbReference type="STRING" id="568860.SAMN05421811_101331"/>
<dbReference type="InterPro" id="IPR026586">
    <property type="entry name" value="Type2_DapD"/>
</dbReference>
<feature type="region of interest" description="Disordered" evidence="11">
    <location>
        <begin position="39"/>
        <end position="60"/>
    </location>
</feature>
<keyword evidence="2 10" id="KW-0963">Cytoplasm</keyword>
<dbReference type="GO" id="GO:0019877">
    <property type="term" value="P:diaminopimelate biosynthetic process"/>
    <property type="evidence" value="ECO:0007669"/>
    <property type="project" value="UniProtKB-UniRule"/>
</dbReference>
<dbReference type="InterPro" id="IPR038361">
    <property type="entry name" value="THDPS_M_sf"/>
</dbReference>
<dbReference type="GO" id="GO:0005737">
    <property type="term" value="C:cytoplasm"/>
    <property type="evidence" value="ECO:0007669"/>
    <property type="project" value="UniProtKB-SubCell"/>
</dbReference>
<dbReference type="SUPFAM" id="SSF51161">
    <property type="entry name" value="Trimeric LpxA-like enzymes"/>
    <property type="match status" value="1"/>
</dbReference>
<keyword evidence="14" id="KW-1185">Reference proteome</keyword>
<accession>A0A1H9ZAA0</accession>